<evidence type="ECO:0000313" key="2">
    <source>
        <dbReference type="Proteomes" id="UP000604083"/>
    </source>
</evidence>
<dbReference type="InterPro" id="IPR003718">
    <property type="entry name" value="OsmC/Ohr_fam"/>
</dbReference>
<dbReference type="PANTHER" id="PTHR42830">
    <property type="entry name" value="OSMOTICALLY INDUCIBLE FAMILY PROTEIN"/>
    <property type="match status" value="1"/>
</dbReference>
<dbReference type="Proteomes" id="UP000604083">
    <property type="component" value="Unassembled WGS sequence"/>
</dbReference>
<organism evidence="1 2">
    <name type="scientific">Roseibacillus ishigakijimensis</name>
    <dbReference type="NCBI Taxonomy" id="454146"/>
    <lineage>
        <taxon>Bacteria</taxon>
        <taxon>Pseudomonadati</taxon>
        <taxon>Verrucomicrobiota</taxon>
        <taxon>Verrucomicrobiia</taxon>
        <taxon>Verrucomicrobiales</taxon>
        <taxon>Verrucomicrobiaceae</taxon>
        <taxon>Roseibacillus</taxon>
    </lineage>
</organism>
<dbReference type="InterPro" id="IPR052707">
    <property type="entry name" value="OsmC_Ohr_Peroxiredoxin"/>
</dbReference>
<dbReference type="InterPro" id="IPR036102">
    <property type="entry name" value="OsmC/Ohrsf"/>
</dbReference>
<dbReference type="InterPro" id="IPR015946">
    <property type="entry name" value="KH_dom-like_a/b"/>
</dbReference>
<dbReference type="AlphaFoldDB" id="A0A934RPT1"/>
<dbReference type="Gene3D" id="3.30.300.20">
    <property type="match status" value="1"/>
</dbReference>
<proteinExistence type="predicted"/>
<dbReference type="Pfam" id="PF02566">
    <property type="entry name" value="OsmC"/>
    <property type="match status" value="1"/>
</dbReference>
<name>A0A934RPT1_9BACT</name>
<protein>
    <submittedName>
        <fullName evidence="1">OsmC family protein</fullName>
    </submittedName>
</protein>
<dbReference type="PANTHER" id="PTHR42830:SF2">
    <property type="entry name" value="OSMC_OHR FAMILY PROTEIN"/>
    <property type="match status" value="1"/>
</dbReference>
<dbReference type="RefSeq" id="WP_200392179.1">
    <property type="nucleotide sequence ID" value="NZ_JBHUJA010000001.1"/>
</dbReference>
<reference evidence="1" key="1">
    <citation type="submission" date="2021-01" db="EMBL/GenBank/DDBJ databases">
        <title>Modified the classification status of verrucomicrobia.</title>
        <authorList>
            <person name="Feng X."/>
        </authorList>
    </citation>
    <scope>NUCLEOTIDE SEQUENCE</scope>
    <source>
        <strain evidence="1">KCTC 12986</strain>
    </source>
</reference>
<accession>A0A934RPT1</accession>
<evidence type="ECO:0000313" key="1">
    <source>
        <dbReference type="EMBL" id="MBK1834745.1"/>
    </source>
</evidence>
<dbReference type="EMBL" id="JAENIO010000030">
    <property type="protein sequence ID" value="MBK1834745.1"/>
    <property type="molecule type" value="Genomic_DNA"/>
</dbReference>
<gene>
    <name evidence="1" type="ORF">JIN78_11790</name>
</gene>
<comment type="caution">
    <text evidence="1">The sequence shown here is derived from an EMBL/GenBank/DDBJ whole genome shotgun (WGS) entry which is preliminary data.</text>
</comment>
<keyword evidence="2" id="KW-1185">Reference proteome</keyword>
<dbReference type="SUPFAM" id="SSF82784">
    <property type="entry name" value="OsmC-like"/>
    <property type="match status" value="1"/>
</dbReference>
<sequence length="148" mass="16524">MSQHTTHLSWTRDEAPFTYKEFSRNHEVSFGHGHRLPCSAAAEYQGEAELPDPEQVFTASLASCHMLTFLAFCSLQKLTVESYQDEAVGLLEKGEKGKPVLTRVELHPQVTFADGVEVSAEKLAELHHKAHEECFLANSVKTEIVTIL</sequence>